<comment type="function">
    <text evidence="7">Catalyzes the specific phosphorylation of the 3-hydroxyl group of shikimic acid using ATP as a cosubstrate.</text>
</comment>
<comment type="similarity">
    <text evidence="7">Belongs to the shikimate kinase family.</text>
</comment>
<evidence type="ECO:0000256" key="1">
    <source>
        <dbReference type="ARBA" id="ARBA00022605"/>
    </source>
</evidence>
<name>A0ABQ0C4I0_9PROT</name>
<dbReference type="Proteomes" id="UP001628193">
    <property type="component" value="Unassembled WGS sequence"/>
</dbReference>
<feature type="binding site" evidence="7">
    <location>
        <begin position="10"/>
        <end position="15"/>
    </location>
    <ligand>
        <name>ATP</name>
        <dbReference type="ChEBI" id="CHEBI:30616"/>
    </ligand>
</feature>
<keyword evidence="5 7" id="KW-0067">ATP-binding</keyword>
<evidence type="ECO:0000256" key="7">
    <source>
        <dbReference type="HAMAP-Rule" id="MF_00109"/>
    </source>
</evidence>
<feature type="binding site" evidence="7">
    <location>
        <position position="145"/>
    </location>
    <ligand>
        <name>substrate</name>
    </ligand>
</feature>
<dbReference type="EMBL" id="BAAFGK010000001">
    <property type="protein sequence ID" value="GAB0055792.1"/>
    <property type="molecule type" value="Genomic_DNA"/>
</dbReference>
<reference evidence="8 9" key="1">
    <citation type="submission" date="2024-05" db="EMBL/GenBank/DDBJ databases">
        <authorList>
            <consortium name="Candidatus Magnetaquicoccaceae bacterium FCR-1 genome sequencing consortium"/>
            <person name="Shimoshige H."/>
            <person name="Shimamura S."/>
            <person name="Taoka A."/>
            <person name="Kobayashi H."/>
            <person name="Maekawa T."/>
        </authorList>
    </citation>
    <scope>NUCLEOTIDE SEQUENCE [LARGE SCALE GENOMIC DNA]</scope>
    <source>
        <strain evidence="8 9">FCR-1</strain>
    </source>
</reference>
<reference evidence="8 9" key="2">
    <citation type="submission" date="2024-09" db="EMBL/GenBank/DDBJ databases">
        <title>Draft genome sequence of Candidatus Magnetaquicoccaceae bacterium FCR-1.</title>
        <authorList>
            <person name="Shimoshige H."/>
            <person name="Shimamura S."/>
            <person name="Taoka A."/>
            <person name="Kobayashi H."/>
            <person name="Maekawa T."/>
        </authorList>
    </citation>
    <scope>NUCLEOTIDE SEQUENCE [LARGE SCALE GENOMIC DNA]</scope>
    <source>
        <strain evidence="8 9">FCR-1</strain>
    </source>
</reference>
<accession>A0ABQ0C4I0</accession>
<dbReference type="InterPro" id="IPR031322">
    <property type="entry name" value="Shikimate/glucono_kinase"/>
</dbReference>
<comment type="subcellular location">
    <subcellularLocation>
        <location evidence="7">Cytoplasm</location>
    </subcellularLocation>
</comment>
<dbReference type="HAMAP" id="MF_00109">
    <property type="entry name" value="Shikimate_kinase"/>
    <property type="match status" value="1"/>
</dbReference>
<feature type="binding site" evidence="7">
    <location>
        <position position="81"/>
    </location>
    <ligand>
        <name>substrate</name>
    </ligand>
</feature>
<gene>
    <name evidence="7 8" type="primary">aroK</name>
    <name evidence="8" type="ORF">SIID45300_00089</name>
</gene>
<dbReference type="InterPro" id="IPR000623">
    <property type="entry name" value="Shikimate_kinase/TSH1"/>
</dbReference>
<dbReference type="PANTHER" id="PTHR21087">
    <property type="entry name" value="SHIKIMATE KINASE"/>
    <property type="match status" value="1"/>
</dbReference>
<keyword evidence="7" id="KW-0460">Magnesium</keyword>
<evidence type="ECO:0000256" key="4">
    <source>
        <dbReference type="ARBA" id="ARBA00022777"/>
    </source>
</evidence>
<comment type="cofactor">
    <cofactor evidence="7">
        <name>Mg(2+)</name>
        <dbReference type="ChEBI" id="CHEBI:18420"/>
    </cofactor>
    <text evidence="7">Binds 1 Mg(2+) ion per subunit.</text>
</comment>
<dbReference type="PANTHER" id="PTHR21087:SF16">
    <property type="entry name" value="SHIKIMATE KINASE 1, CHLOROPLASTIC"/>
    <property type="match status" value="1"/>
</dbReference>
<keyword evidence="2 7" id="KW-0808">Transferase</keyword>
<dbReference type="PRINTS" id="PR01100">
    <property type="entry name" value="SHIKIMTKNASE"/>
</dbReference>
<keyword evidence="7" id="KW-0479">Metal-binding</keyword>
<keyword evidence="4 7" id="KW-0418">Kinase</keyword>
<comment type="pathway">
    <text evidence="7">Metabolic intermediate biosynthesis; chorismate biosynthesis; chorismate from D-erythrose 4-phosphate and phosphoenolpyruvate: step 5/7.</text>
</comment>
<keyword evidence="1 7" id="KW-0028">Amino-acid biosynthesis</keyword>
<keyword evidence="6 7" id="KW-0057">Aromatic amino acid biosynthesis</keyword>
<organism evidence="8 9">
    <name type="scientific">Candidatus Magnetaquiglobus chichijimensis</name>
    <dbReference type="NCBI Taxonomy" id="3141448"/>
    <lineage>
        <taxon>Bacteria</taxon>
        <taxon>Pseudomonadati</taxon>
        <taxon>Pseudomonadota</taxon>
        <taxon>Magnetococcia</taxon>
        <taxon>Magnetococcales</taxon>
        <taxon>Candidatus Magnetaquicoccaceae</taxon>
        <taxon>Candidatus Magnetaquiglobus</taxon>
    </lineage>
</organism>
<feature type="binding site" evidence="7">
    <location>
        <position position="129"/>
    </location>
    <ligand>
        <name>ATP</name>
        <dbReference type="ChEBI" id="CHEBI:30616"/>
    </ligand>
</feature>
<dbReference type="Gene3D" id="3.40.50.300">
    <property type="entry name" value="P-loop containing nucleotide triphosphate hydrolases"/>
    <property type="match status" value="1"/>
</dbReference>
<dbReference type="InterPro" id="IPR027417">
    <property type="entry name" value="P-loop_NTPase"/>
</dbReference>
<feature type="binding site" evidence="7">
    <location>
        <position position="14"/>
    </location>
    <ligand>
        <name>Mg(2+)</name>
        <dbReference type="ChEBI" id="CHEBI:18420"/>
    </ligand>
</feature>
<feature type="binding site" evidence="7">
    <location>
        <position position="59"/>
    </location>
    <ligand>
        <name>substrate</name>
    </ligand>
</feature>
<comment type="caution">
    <text evidence="7">Lacks conserved residue(s) required for the propagation of feature annotation.</text>
</comment>
<proteinExistence type="inferred from homology"/>
<dbReference type="GO" id="GO:0004765">
    <property type="term" value="F:shikimate kinase activity"/>
    <property type="evidence" value="ECO:0007669"/>
    <property type="project" value="UniProtKB-EC"/>
</dbReference>
<comment type="caution">
    <text evidence="8">The sequence shown here is derived from an EMBL/GenBank/DDBJ whole genome shotgun (WGS) entry which is preliminary data.</text>
</comment>
<comment type="subunit">
    <text evidence="7">Monomer.</text>
</comment>
<comment type="catalytic activity">
    <reaction evidence="7">
        <text>shikimate + ATP = 3-phosphoshikimate + ADP + H(+)</text>
        <dbReference type="Rhea" id="RHEA:13121"/>
        <dbReference type="ChEBI" id="CHEBI:15378"/>
        <dbReference type="ChEBI" id="CHEBI:30616"/>
        <dbReference type="ChEBI" id="CHEBI:36208"/>
        <dbReference type="ChEBI" id="CHEBI:145989"/>
        <dbReference type="ChEBI" id="CHEBI:456216"/>
        <dbReference type="EC" id="2.7.1.71"/>
    </reaction>
</comment>
<evidence type="ECO:0000256" key="5">
    <source>
        <dbReference type="ARBA" id="ARBA00022840"/>
    </source>
</evidence>
<dbReference type="RefSeq" id="WP_420903503.1">
    <property type="nucleotide sequence ID" value="NZ_BAAFGK010000001.1"/>
</dbReference>
<feature type="binding site" evidence="7">
    <location>
        <position position="32"/>
    </location>
    <ligand>
        <name>substrate</name>
    </ligand>
</feature>
<keyword evidence="7" id="KW-0963">Cytoplasm</keyword>
<evidence type="ECO:0000256" key="6">
    <source>
        <dbReference type="ARBA" id="ARBA00023141"/>
    </source>
</evidence>
<dbReference type="CDD" id="cd00464">
    <property type="entry name" value="SK"/>
    <property type="match status" value="1"/>
</dbReference>
<evidence type="ECO:0000256" key="2">
    <source>
        <dbReference type="ARBA" id="ARBA00022679"/>
    </source>
</evidence>
<dbReference type="Pfam" id="PF01202">
    <property type="entry name" value="SKI"/>
    <property type="match status" value="1"/>
</dbReference>
<keyword evidence="9" id="KW-1185">Reference proteome</keyword>
<dbReference type="SUPFAM" id="SSF52540">
    <property type="entry name" value="P-loop containing nucleoside triphosphate hydrolases"/>
    <property type="match status" value="1"/>
</dbReference>
<dbReference type="EC" id="2.7.1.71" evidence="7"/>
<evidence type="ECO:0000256" key="3">
    <source>
        <dbReference type="ARBA" id="ARBA00022741"/>
    </source>
</evidence>
<sequence length="183" mass="20085">MNIVLIGPRGVGKSGASRILARLTRFPVLSTDLLLSYEHDGLPIPAILRAIDGDWSRFRDLEYAVVAKVARLDGVIIDTGGGVVVDLDDAGGEIYSERKLSLLKRNGFIVHLTGDPARLAARVARDPNRPALSAAHSEEAIMRRREPLYRRAADLTVDGARMRREELAEWIFKRLPGAASGLH</sequence>
<protein>
    <recommendedName>
        <fullName evidence="7">Shikimate kinase</fullName>
        <shortName evidence="7">SK</shortName>
        <ecNumber evidence="7">2.7.1.71</ecNumber>
    </recommendedName>
</protein>
<evidence type="ECO:0000313" key="8">
    <source>
        <dbReference type="EMBL" id="GAB0055792.1"/>
    </source>
</evidence>
<keyword evidence="3 7" id="KW-0547">Nucleotide-binding</keyword>
<evidence type="ECO:0000313" key="9">
    <source>
        <dbReference type="Proteomes" id="UP001628193"/>
    </source>
</evidence>